<accession>U2LCD7</accession>
<comment type="caution">
    <text evidence="2">The sequence shown here is derived from an EMBL/GenBank/DDBJ whole genome shotgun (WGS) entry which is preliminary data.</text>
</comment>
<protein>
    <submittedName>
        <fullName evidence="2">Uncharacterized protein</fullName>
    </submittedName>
</protein>
<dbReference type="AlphaFoldDB" id="U2LCD7"/>
<dbReference type="Proteomes" id="UP000017023">
    <property type="component" value="Unassembled WGS sequence"/>
</dbReference>
<evidence type="ECO:0000313" key="3">
    <source>
        <dbReference type="Proteomes" id="UP000017023"/>
    </source>
</evidence>
<reference evidence="2 3" key="1">
    <citation type="submission" date="2013-08" db="EMBL/GenBank/DDBJ databases">
        <authorList>
            <person name="Durkin A.S."/>
            <person name="Haft D.R."/>
            <person name="McCorrison J."/>
            <person name="Torralba M."/>
            <person name="Gillis M."/>
            <person name="Haft D.H."/>
            <person name="Methe B."/>
            <person name="Sutton G."/>
            <person name="Nelson K.E."/>
        </authorList>
    </citation>
    <scope>NUCLEOTIDE SEQUENCE [LARGE SCALE GENOMIC DNA]</scope>
    <source>
        <strain evidence="2 3">F0493</strain>
    </source>
</reference>
<feature type="compositionally biased region" description="Acidic residues" evidence="1">
    <location>
        <begin position="53"/>
        <end position="63"/>
    </location>
</feature>
<evidence type="ECO:0000256" key="1">
    <source>
        <dbReference type="SAM" id="MobiDB-lite"/>
    </source>
</evidence>
<sequence>MKKNQVVLKRYIRPECEVIALGNELTLLAVSPNVRPGGGGNGHVTIEPLVPDDGGDDDNIVAP</sequence>
<organism evidence="2 3">
    <name type="scientific">Segatella salivae F0493</name>
    <dbReference type="NCBI Taxonomy" id="1395125"/>
    <lineage>
        <taxon>Bacteria</taxon>
        <taxon>Pseudomonadati</taxon>
        <taxon>Bacteroidota</taxon>
        <taxon>Bacteroidia</taxon>
        <taxon>Bacteroidales</taxon>
        <taxon>Prevotellaceae</taxon>
        <taxon>Segatella</taxon>
    </lineage>
</organism>
<dbReference type="GeneID" id="78497404"/>
<evidence type="ECO:0000313" key="2">
    <source>
        <dbReference type="EMBL" id="ERK01971.1"/>
    </source>
</evidence>
<dbReference type="RefSeq" id="WP_021825031.1">
    <property type="nucleotide sequence ID" value="NZ_AWGW01000007.1"/>
</dbReference>
<feature type="region of interest" description="Disordered" evidence="1">
    <location>
        <begin position="39"/>
        <end position="63"/>
    </location>
</feature>
<proteinExistence type="predicted"/>
<dbReference type="EMBL" id="AWGW01000007">
    <property type="protein sequence ID" value="ERK01971.1"/>
    <property type="molecule type" value="Genomic_DNA"/>
</dbReference>
<gene>
    <name evidence="2" type="ORF">HMPREF9145_0162</name>
</gene>
<name>U2LCD7_9BACT</name>
<dbReference type="PATRIC" id="fig|1395125.3.peg.751"/>